<dbReference type="AlphaFoldDB" id="A0A7D4WSP6"/>
<keyword evidence="6" id="KW-0375">Hydrogen ion transport</keyword>
<dbReference type="GO" id="GO:0005743">
    <property type="term" value="C:mitochondrial inner membrane"/>
    <property type="evidence" value="ECO:0007669"/>
    <property type="project" value="UniProtKB-SubCell"/>
</dbReference>
<dbReference type="PRINTS" id="PR00123">
    <property type="entry name" value="ATPASEA"/>
</dbReference>
<dbReference type="GO" id="GO:0045259">
    <property type="term" value="C:proton-transporting ATP synthase complex"/>
    <property type="evidence" value="ECO:0007669"/>
    <property type="project" value="UniProtKB-KW"/>
</dbReference>
<evidence type="ECO:0000256" key="6">
    <source>
        <dbReference type="ARBA" id="ARBA00022781"/>
    </source>
</evidence>
<feature type="transmembrane region" description="Helical" evidence="12">
    <location>
        <begin position="125"/>
        <end position="144"/>
    </location>
</feature>
<dbReference type="PROSITE" id="PS00449">
    <property type="entry name" value="ATPASE_A"/>
    <property type="match status" value="1"/>
</dbReference>
<sequence>MMMTNLFSIFDPSLSLFSFSWVLSVLLIFLFPYLYYSTSGLVSSSLLTSLVSLNSEVGYVIHSPRKGVYLFLTSIFLYILVLNFLAIFPYIFSLTSHLFTTLPFSFTFWFSIMFFTWFNFMKHFLSHLIPVGTPLGLISFMVLVELLSNLIRPIALTFRLTANMMAGHLLMSLIAGALISLPFSFMLLGSLAQFLLIFMEVGVSFIQSYVFMSLLLLYMSEGVVESH</sequence>
<dbReference type="GO" id="GO:0046933">
    <property type="term" value="F:proton-transporting ATP synthase activity, rotational mechanism"/>
    <property type="evidence" value="ECO:0007669"/>
    <property type="project" value="TreeGrafter"/>
</dbReference>
<accession>A0A7D4WSP6</accession>
<feature type="transmembrane region" description="Helical" evidence="12">
    <location>
        <begin position="12"/>
        <end position="35"/>
    </location>
</feature>
<keyword evidence="13" id="KW-0496">Mitochondrion</keyword>
<evidence type="ECO:0000256" key="4">
    <source>
        <dbReference type="ARBA" id="ARBA00022547"/>
    </source>
</evidence>
<dbReference type="NCBIfam" id="TIGR01131">
    <property type="entry name" value="ATP_synt_6_or_A"/>
    <property type="match status" value="1"/>
</dbReference>
<keyword evidence="10" id="KW-0066">ATP synthesis</keyword>
<evidence type="ECO:0000256" key="10">
    <source>
        <dbReference type="ARBA" id="ARBA00023310"/>
    </source>
</evidence>
<comment type="subcellular location">
    <subcellularLocation>
        <location evidence="1">Membrane</location>
        <topology evidence="1">Multi-pass membrane protein</topology>
    </subcellularLocation>
    <subcellularLocation>
        <location evidence="11">Mitochondrion inner membrane</location>
        <topology evidence="11">Multi-pass membrane protein</topology>
    </subcellularLocation>
</comment>
<dbReference type="CDD" id="cd00310">
    <property type="entry name" value="ATP-synt_Fo_a_6"/>
    <property type="match status" value="1"/>
</dbReference>
<feature type="transmembrane region" description="Helical" evidence="12">
    <location>
        <begin position="195"/>
        <end position="219"/>
    </location>
</feature>
<dbReference type="SUPFAM" id="SSF81336">
    <property type="entry name" value="F1F0 ATP synthase subunit A"/>
    <property type="match status" value="1"/>
</dbReference>
<dbReference type="CTD" id="4508"/>
<dbReference type="EMBL" id="MN073839">
    <property type="protein sequence ID" value="QKV10186.1"/>
    <property type="molecule type" value="Genomic_DNA"/>
</dbReference>
<evidence type="ECO:0000256" key="7">
    <source>
        <dbReference type="ARBA" id="ARBA00022989"/>
    </source>
</evidence>
<keyword evidence="3" id="KW-0813">Transport</keyword>
<protein>
    <recommendedName>
        <fullName evidence="11">ATP synthase subunit a</fullName>
    </recommendedName>
</protein>
<organism evidence="13">
    <name type="scientific">Carpoglyphus lactis</name>
    <name type="common">Dried fruit mite</name>
    <name type="synonym">Acarus lactis</name>
    <dbReference type="NCBI Taxonomy" id="223459"/>
    <lineage>
        <taxon>Eukaryota</taxon>
        <taxon>Metazoa</taxon>
        <taxon>Ecdysozoa</taxon>
        <taxon>Arthropoda</taxon>
        <taxon>Chelicerata</taxon>
        <taxon>Arachnida</taxon>
        <taxon>Acari</taxon>
        <taxon>Acariformes</taxon>
        <taxon>Sarcoptiformes</taxon>
        <taxon>Astigmata</taxon>
        <taxon>Hemisarcoptoidea</taxon>
        <taxon>Carpoglyphidae</taxon>
        <taxon>Carpoglyphus</taxon>
    </lineage>
</organism>
<feature type="transmembrane region" description="Helical" evidence="12">
    <location>
        <begin position="164"/>
        <end position="188"/>
    </location>
</feature>
<dbReference type="Gene3D" id="1.20.120.220">
    <property type="entry name" value="ATP synthase, F0 complex, subunit A"/>
    <property type="match status" value="1"/>
</dbReference>
<proteinExistence type="inferred from homology"/>
<dbReference type="PANTHER" id="PTHR11410:SF0">
    <property type="entry name" value="ATP SYNTHASE SUBUNIT A"/>
    <property type="match status" value="1"/>
</dbReference>
<evidence type="ECO:0000256" key="2">
    <source>
        <dbReference type="ARBA" id="ARBA00006810"/>
    </source>
</evidence>
<dbReference type="InterPro" id="IPR023011">
    <property type="entry name" value="ATP_synth_F0_asu_AS"/>
</dbReference>
<evidence type="ECO:0000256" key="5">
    <source>
        <dbReference type="ARBA" id="ARBA00022692"/>
    </source>
</evidence>
<dbReference type="PANTHER" id="PTHR11410">
    <property type="entry name" value="ATP SYNTHASE SUBUNIT A"/>
    <property type="match status" value="1"/>
</dbReference>
<evidence type="ECO:0000313" key="13">
    <source>
        <dbReference type="EMBL" id="QKV10186.1"/>
    </source>
</evidence>
<evidence type="ECO:0000256" key="1">
    <source>
        <dbReference type="ARBA" id="ARBA00004141"/>
    </source>
</evidence>
<evidence type="ECO:0000256" key="9">
    <source>
        <dbReference type="ARBA" id="ARBA00023136"/>
    </source>
</evidence>
<keyword evidence="5 12" id="KW-0812">Transmembrane</keyword>
<evidence type="ECO:0000256" key="12">
    <source>
        <dbReference type="SAM" id="Phobius"/>
    </source>
</evidence>
<gene>
    <name evidence="13" type="primary">ATP6</name>
</gene>
<keyword evidence="8" id="KW-0406">Ion transport</keyword>
<keyword evidence="9 12" id="KW-0472">Membrane</keyword>
<feature type="transmembrane region" description="Helical" evidence="12">
    <location>
        <begin position="98"/>
        <end position="118"/>
    </location>
</feature>
<dbReference type="InterPro" id="IPR000568">
    <property type="entry name" value="ATP_synth_F0_asu"/>
</dbReference>
<evidence type="ECO:0000256" key="3">
    <source>
        <dbReference type="ARBA" id="ARBA00022448"/>
    </source>
</evidence>
<reference evidence="13" key="1">
    <citation type="submission" date="2019-06" db="EMBL/GenBank/DDBJ databases">
        <authorList>
            <person name="Zhao Y."/>
            <person name="Li C."/>
        </authorList>
    </citation>
    <scope>NUCLEOTIDE SEQUENCE</scope>
</reference>
<dbReference type="InterPro" id="IPR045083">
    <property type="entry name" value="ATP_synth_F0_asu_bact/mt"/>
</dbReference>
<dbReference type="Pfam" id="PF00119">
    <property type="entry name" value="ATP-synt_A"/>
    <property type="match status" value="1"/>
</dbReference>
<keyword evidence="4" id="KW-0138">CF(0)</keyword>
<dbReference type="RefSeq" id="YP_009862151.1">
    <property type="nucleotide sequence ID" value="NC_048990.1"/>
</dbReference>
<feature type="transmembrane region" description="Helical" evidence="12">
    <location>
        <begin position="68"/>
        <end position="92"/>
    </location>
</feature>
<evidence type="ECO:0000256" key="11">
    <source>
        <dbReference type="RuleBase" id="RU004450"/>
    </source>
</evidence>
<dbReference type="GeneID" id="55749903"/>
<geneLocation type="mitochondrion" evidence="13"/>
<keyword evidence="7 12" id="KW-1133">Transmembrane helix</keyword>
<dbReference type="InterPro" id="IPR035908">
    <property type="entry name" value="F0_ATP_A_sf"/>
</dbReference>
<comment type="similarity">
    <text evidence="2">Belongs to the ATPase A chain family.</text>
</comment>
<reference evidence="13" key="2">
    <citation type="journal article" date="2020" name="Kun Chong Xue Bao">
        <title>Sequencing and analysis of the complete mitochondrial genome of Carpoglyphus lactis (Acari: Carpoglyphidae).</title>
        <authorList>
            <person name="Zhao Y.-N."/>
            <person name="Li C.-P."/>
        </authorList>
    </citation>
    <scope>NUCLEOTIDE SEQUENCE</scope>
</reference>
<name>A0A7D4WSP6_CARLC</name>
<evidence type="ECO:0000256" key="8">
    <source>
        <dbReference type="ARBA" id="ARBA00023065"/>
    </source>
</evidence>